<evidence type="ECO:0000313" key="4">
    <source>
        <dbReference type="EMBL" id="GIJ56827.1"/>
    </source>
</evidence>
<dbReference type="InterPro" id="IPR002935">
    <property type="entry name" value="SAM_O-MeTrfase"/>
</dbReference>
<organism evidence="4 5">
    <name type="scientific">Virgisporangium aurantiacum</name>
    <dbReference type="NCBI Taxonomy" id="175570"/>
    <lineage>
        <taxon>Bacteria</taxon>
        <taxon>Bacillati</taxon>
        <taxon>Actinomycetota</taxon>
        <taxon>Actinomycetes</taxon>
        <taxon>Micromonosporales</taxon>
        <taxon>Micromonosporaceae</taxon>
        <taxon>Virgisporangium</taxon>
    </lineage>
</organism>
<dbReference type="InterPro" id="IPR050362">
    <property type="entry name" value="Cation-dep_OMT"/>
</dbReference>
<dbReference type="Pfam" id="PF01596">
    <property type="entry name" value="Methyltransf_3"/>
    <property type="match status" value="1"/>
</dbReference>
<dbReference type="Gene3D" id="3.40.50.150">
    <property type="entry name" value="Vaccinia Virus protein VP39"/>
    <property type="match status" value="1"/>
</dbReference>
<name>A0A8J3Z5H1_9ACTN</name>
<evidence type="ECO:0008006" key="6">
    <source>
        <dbReference type="Google" id="ProtNLM"/>
    </source>
</evidence>
<keyword evidence="3" id="KW-0949">S-adenosyl-L-methionine</keyword>
<dbReference type="GO" id="GO:0008171">
    <property type="term" value="F:O-methyltransferase activity"/>
    <property type="evidence" value="ECO:0007669"/>
    <property type="project" value="InterPro"/>
</dbReference>
<evidence type="ECO:0000256" key="2">
    <source>
        <dbReference type="ARBA" id="ARBA00022679"/>
    </source>
</evidence>
<accession>A0A8J3Z5H1</accession>
<gene>
    <name evidence="4" type="ORF">Vau01_043430</name>
</gene>
<dbReference type="GO" id="GO:0032259">
    <property type="term" value="P:methylation"/>
    <property type="evidence" value="ECO:0007669"/>
    <property type="project" value="UniProtKB-KW"/>
</dbReference>
<sequence length="216" mass="23727">MSEWMDDAVEGYLTDLAAAEHGDPVLDDMEARAREHRFPIIGRATGRYLEMAARSIGARRVMELGSGYGYSAYWFARAVGPTGEVVCTDGDAGNAALAEEYLRRAGAWDRIRYRVGDALTGFAAETGEFDVVYCDVDKEGYPDCWRAARERIRVGGVWLCDNVIWSGRVATGGDPPDERGTTAAIREHNRLVAEDDRYVGSIVPIRDGVMAALRVA</sequence>
<protein>
    <recommendedName>
        <fullName evidence="6">O-methyltransferase</fullName>
    </recommendedName>
</protein>
<evidence type="ECO:0000313" key="5">
    <source>
        <dbReference type="Proteomes" id="UP000612585"/>
    </source>
</evidence>
<dbReference type="PROSITE" id="PS51682">
    <property type="entry name" value="SAM_OMT_I"/>
    <property type="match status" value="1"/>
</dbReference>
<dbReference type="PANTHER" id="PTHR10509">
    <property type="entry name" value="O-METHYLTRANSFERASE-RELATED"/>
    <property type="match status" value="1"/>
</dbReference>
<dbReference type="PANTHER" id="PTHR10509:SF14">
    <property type="entry name" value="CAFFEOYL-COA O-METHYLTRANSFERASE 3-RELATED"/>
    <property type="match status" value="1"/>
</dbReference>
<dbReference type="GO" id="GO:0008757">
    <property type="term" value="F:S-adenosylmethionine-dependent methyltransferase activity"/>
    <property type="evidence" value="ECO:0007669"/>
    <property type="project" value="TreeGrafter"/>
</dbReference>
<proteinExistence type="predicted"/>
<dbReference type="RefSeq" id="WP_203995748.1">
    <property type="nucleotide sequence ID" value="NZ_BOPG01000027.1"/>
</dbReference>
<reference evidence="4" key="1">
    <citation type="submission" date="2021-01" db="EMBL/GenBank/DDBJ databases">
        <title>Whole genome shotgun sequence of Virgisporangium aurantiacum NBRC 16421.</title>
        <authorList>
            <person name="Komaki H."/>
            <person name="Tamura T."/>
        </authorList>
    </citation>
    <scope>NUCLEOTIDE SEQUENCE</scope>
    <source>
        <strain evidence="4">NBRC 16421</strain>
    </source>
</reference>
<dbReference type="EMBL" id="BOPG01000027">
    <property type="protein sequence ID" value="GIJ56827.1"/>
    <property type="molecule type" value="Genomic_DNA"/>
</dbReference>
<keyword evidence="1" id="KW-0489">Methyltransferase</keyword>
<dbReference type="InterPro" id="IPR029063">
    <property type="entry name" value="SAM-dependent_MTases_sf"/>
</dbReference>
<dbReference type="AlphaFoldDB" id="A0A8J3Z5H1"/>
<dbReference type="SUPFAM" id="SSF53335">
    <property type="entry name" value="S-adenosyl-L-methionine-dependent methyltransferases"/>
    <property type="match status" value="1"/>
</dbReference>
<keyword evidence="2" id="KW-0808">Transferase</keyword>
<dbReference type="CDD" id="cd02440">
    <property type="entry name" value="AdoMet_MTases"/>
    <property type="match status" value="1"/>
</dbReference>
<evidence type="ECO:0000256" key="1">
    <source>
        <dbReference type="ARBA" id="ARBA00022603"/>
    </source>
</evidence>
<dbReference type="Proteomes" id="UP000612585">
    <property type="component" value="Unassembled WGS sequence"/>
</dbReference>
<comment type="caution">
    <text evidence="4">The sequence shown here is derived from an EMBL/GenBank/DDBJ whole genome shotgun (WGS) entry which is preliminary data.</text>
</comment>
<evidence type="ECO:0000256" key="3">
    <source>
        <dbReference type="ARBA" id="ARBA00022691"/>
    </source>
</evidence>
<keyword evidence="5" id="KW-1185">Reference proteome</keyword>